<evidence type="ECO:0000256" key="2">
    <source>
        <dbReference type="ARBA" id="ARBA00022801"/>
    </source>
</evidence>
<dbReference type="PANTHER" id="PTHR11070:SF2">
    <property type="entry name" value="ATP-DEPENDENT DNA HELICASE SRS2"/>
    <property type="match status" value="1"/>
</dbReference>
<comment type="catalytic activity">
    <reaction evidence="6">
        <text>Couples ATP hydrolysis with the unwinding of duplex DNA by translocating in the 3'-5' direction.</text>
        <dbReference type="EC" id="5.6.2.4"/>
    </reaction>
</comment>
<keyword evidence="3 10" id="KW-0347">Helicase</keyword>
<dbReference type="GO" id="GO:0000725">
    <property type="term" value="P:recombinational repair"/>
    <property type="evidence" value="ECO:0007669"/>
    <property type="project" value="TreeGrafter"/>
</dbReference>
<dbReference type="InterPro" id="IPR027417">
    <property type="entry name" value="P-loop_NTPase"/>
</dbReference>
<evidence type="ECO:0000256" key="5">
    <source>
        <dbReference type="ARBA" id="ARBA00023235"/>
    </source>
</evidence>
<proteinExistence type="predicted"/>
<dbReference type="GO" id="GO:0005524">
    <property type="term" value="F:ATP binding"/>
    <property type="evidence" value="ECO:0007669"/>
    <property type="project" value="UniProtKB-UniRule"/>
</dbReference>
<accession>A0A7V9W233</accession>
<protein>
    <recommendedName>
        <fullName evidence="7">DNA 3'-5' helicase</fullName>
        <ecNumber evidence="7">5.6.2.4</ecNumber>
    </recommendedName>
    <alternativeName>
        <fullName evidence="8">DNA 3'-5' helicase II</fullName>
    </alternativeName>
</protein>
<dbReference type="InterPro" id="IPR014017">
    <property type="entry name" value="DNA_helicase_UvrD-like_C"/>
</dbReference>
<feature type="binding site" evidence="10">
    <location>
        <begin position="112"/>
        <end position="119"/>
    </location>
    <ligand>
        <name>ATP</name>
        <dbReference type="ChEBI" id="CHEBI:30616"/>
    </ligand>
</feature>
<organism evidence="12 14">
    <name type="scientific">Billgrantia kenyensis</name>
    <dbReference type="NCBI Taxonomy" id="321266"/>
    <lineage>
        <taxon>Bacteria</taxon>
        <taxon>Pseudomonadati</taxon>
        <taxon>Pseudomonadota</taxon>
        <taxon>Gammaproteobacteria</taxon>
        <taxon>Oceanospirillales</taxon>
        <taxon>Halomonadaceae</taxon>
        <taxon>Billgrantia</taxon>
    </lineage>
</organism>
<evidence type="ECO:0000256" key="8">
    <source>
        <dbReference type="ARBA" id="ARBA00034923"/>
    </source>
</evidence>
<evidence type="ECO:0000256" key="10">
    <source>
        <dbReference type="PROSITE-ProRule" id="PRU00560"/>
    </source>
</evidence>
<keyword evidence="4 10" id="KW-0067">ATP-binding</keyword>
<evidence type="ECO:0000256" key="7">
    <source>
        <dbReference type="ARBA" id="ARBA00034808"/>
    </source>
</evidence>
<evidence type="ECO:0000313" key="15">
    <source>
        <dbReference type="Proteomes" id="UP000814353"/>
    </source>
</evidence>
<comment type="caution">
    <text evidence="12">The sequence shown here is derived from an EMBL/GenBank/DDBJ whole genome shotgun (WGS) entry which is preliminary data.</text>
</comment>
<reference evidence="13 15" key="1">
    <citation type="submission" date="2020-05" db="EMBL/GenBank/DDBJ databases">
        <title>Comparative genomic analysis of denitrifying bacteria from Halomonas genus.</title>
        <authorList>
            <person name="Wang L."/>
            <person name="Shao Z."/>
        </authorList>
    </citation>
    <scope>NUCLEOTIDE SEQUENCE [LARGE SCALE GENOMIC DNA]</scope>
    <source>
        <strain evidence="13 15">DSM 17331</strain>
    </source>
</reference>
<evidence type="ECO:0000313" key="14">
    <source>
        <dbReference type="Proteomes" id="UP000518091"/>
    </source>
</evidence>
<dbReference type="Gene3D" id="3.40.50.300">
    <property type="entry name" value="P-loop containing nucleotide triphosphate hydrolases"/>
    <property type="match status" value="2"/>
</dbReference>
<dbReference type="GO" id="GO:0003677">
    <property type="term" value="F:DNA binding"/>
    <property type="evidence" value="ECO:0007669"/>
    <property type="project" value="InterPro"/>
</dbReference>
<dbReference type="RefSeq" id="WP_181515097.1">
    <property type="nucleotide sequence ID" value="NZ_JABFUB010000009.1"/>
</dbReference>
<dbReference type="EC" id="5.6.2.4" evidence="7"/>
<dbReference type="Pfam" id="PF13361">
    <property type="entry name" value="UvrD_C"/>
    <property type="match status" value="1"/>
</dbReference>
<dbReference type="InterPro" id="IPR014016">
    <property type="entry name" value="UvrD-like_ATP-bd"/>
</dbReference>
<keyword evidence="15" id="KW-1185">Reference proteome</keyword>
<dbReference type="EMBL" id="JACEFT010000013">
    <property type="protein sequence ID" value="MBA2779624.1"/>
    <property type="molecule type" value="Genomic_DNA"/>
</dbReference>
<evidence type="ECO:0000256" key="9">
    <source>
        <dbReference type="ARBA" id="ARBA00048988"/>
    </source>
</evidence>
<dbReference type="SUPFAM" id="SSF52540">
    <property type="entry name" value="P-loop containing nucleoside triphosphate hydrolases"/>
    <property type="match status" value="1"/>
</dbReference>
<comment type="catalytic activity">
    <reaction evidence="9">
        <text>ATP + H2O = ADP + phosphate + H(+)</text>
        <dbReference type="Rhea" id="RHEA:13065"/>
        <dbReference type="ChEBI" id="CHEBI:15377"/>
        <dbReference type="ChEBI" id="CHEBI:15378"/>
        <dbReference type="ChEBI" id="CHEBI:30616"/>
        <dbReference type="ChEBI" id="CHEBI:43474"/>
        <dbReference type="ChEBI" id="CHEBI:456216"/>
        <dbReference type="EC" id="5.6.2.4"/>
    </reaction>
</comment>
<keyword evidence="1 10" id="KW-0547">Nucleotide-binding</keyword>
<dbReference type="InterPro" id="IPR036388">
    <property type="entry name" value="WH-like_DNA-bd_sf"/>
</dbReference>
<dbReference type="EMBL" id="JABFUB010000009">
    <property type="protein sequence ID" value="MCG6662336.1"/>
    <property type="molecule type" value="Genomic_DNA"/>
</dbReference>
<evidence type="ECO:0000313" key="13">
    <source>
        <dbReference type="EMBL" id="MCG6662336.1"/>
    </source>
</evidence>
<dbReference type="PROSITE" id="PS51198">
    <property type="entry name" value="UVRD_HELICASE_ATP_BIND"/>
    <property type="match status" value="1"/>
</dbReference>
<name>A0A7V9W233_9GAMM</name>
<dbReference type="Pfam" id="PF00580">
    <property type="entry name" value="UvrD-helicase"/>
    <property type="match status" value="1"/>
</dbReference>
<dbReference type="GO" id="GO:0016787">
    <property type="term" value="F:hydrolase activity"/>
    <property type="evidence" value="ECO:0007669"/>
    <property type="project" value="UniProtKB-UniRule"/>
</dbReference>
<dbReference type="PANTHER" id="PTHR11070">
    <property type="entry name" value="UVRD / RECB / PCRA DNA HELICASE FAMILY MEMBER"/>
    <property type="match status" value="1"/>
</dbReference>
<evidence type="ECO:0000256" key="3">
    <source>
        <dbReference type="ARBA" id="ARBA00022806"/>
    </source>
</evidence>
<evidence type="ECO:0000256" key="1">
    <source>
        <dbReference type="ARBA" id="ARBA00022741"/>
    </source>
</evidence>
<evidence type="ECO:0000259" key="11">
    <source>
        <dbReference type="PROSITE" id="PS51198"/>
    </source>
</evidence>
<keyword evidence="2 10" id="KW-0378">Hydrolase</keyword>
<reference evidence="12 14" key="2">
    <citation type="submission" date="2020-07" db="EMBL/GenBank/DDBJ databases">
        <title>Identification of Halomonas strains.</title>
        <authorList>
            <person name="Xiao Z."/>
            <person name="Shen J."/>
        </authorList>
    </citation>
    <scope>NUCLEOTIDE SEQUENCE [LARGE SCALE GENOMIC DNA]</scope>
    <source>
        <strain evidence="12 14">DSM 17331</strain>
    </source>
</reference>
<feature type="domain" description="UvrD-like helicase ATP-binding" evidence="11">
    <location>
        <begin position="91"/>
        <end position="400"/>
    </location>
</feature>
<dbReference type="InterPro" id="IPR000212">
    <property type="entry name" value="DNA_helicase_UvrD/REP"/>
</dbReference>
<dbReference type="Proteomes" id="UP000814353">
    <property type="component" value="Unassembled WGS sequence"/>
</dbReference>
<dbReference type="AlphaFoldDB" id="A0A7V9W233"/>
<dbReference type="GO" id="GO:0005829">
    <property type="term" value="C:cytosol"/>
    <property type="evidence" value="ECO:0007669"/>
    <property type="project" value="TreeGrafter"/>
</dbReference>
<dbReference type="Proteomes" id="UP000518091">
    <property type="component" value="Unassembled WGS sequence"/>
</dbReference>
<evidence type="ECO:0000313" key="12">
    <source>
        <dbReference type="EMBL" id="MBA2779624.1"/>
    </source>
</evidence>
<dbReference type="Gene3D" id="1.10.10.10">
    <property type="entry name" value="Winged helix-like DNA-binding domain superfamily/Winged helix DNA-binding domain"/>
    <property type="match status" value="1"/>
</dbReference>
<dbReference type="GO" id="GO:0043138">
    <property type="term" value="F:3'-5' DNA helicase activity"/>
    <property type="evidence" value="ECO:0007669"/>
    <property type="project" value="UniProtKB-EC"/>
</dbReference>
<evidence type="ECO:0000256" key="6">
    <source>
        <dbReference type="ARBA" id="ARBA00034617"/>
    </source>
</evidence>
<gene>
    <name evidence="12" type="ORF">H1D44_12040</name>
    <name evidence="13" type="ORF">HOP48_12365</name>
</gene>
<keyword evidence="5" id="KW-0413">Isomerase</keyword>
<evidence type="ECO:0000256" key="4">
    <source>
        <dbReference type="ARBA" id="ARBA00022840"/>
    </source>
</evidence>
<sequence>MSALEKQIIKLLELHAPVKARKLATILADEFGKHVDRSDVNTVLYRLQGEGVARKNLLHQWSLERSRAKGGEKQVSEDEPASEVPAKPSIVFTPEQQAVIDLDPSQHLLIRGQAGSGKTTVLAARAGKIVSATNKGSLLFLTYNSALCAYVKKAFREAGMKGDIDIKTFHEWSRGAAKAMGFEFAGWVDSKRRSEQLKVLLKEAEAEVGKHRFYELGDNAALIGWWGEEIAWLFGQHITRLDEYLTVERTGRGTSIRVTQEDRRFVWCVYELYLEWLEETRQQDYDNPAGVLLHAMLESGGELPEELRYDHLMIDEVQDFDKSWLLIAAKIPRVSLSMAGDLAQKIYRRSFTWSSVGIQVVGGRSRRLSASHRTTRQIMDVAELLLAGNDVALSEDYLEPVRPDKNGDKVKLLISSSPREAYEKGYDFIAANYKRLRTTTVAVVVPFARQLFPAQKALEKRGMSVKKAKGASLGSFNGGVVVTTYHQLKGLEFDHVVIMGLHDTQYPGRLLENVAEEDMAQECSLLRRVLYVAMTRARQSVTLVGALPFCRFYDDVPDGLLDTVDE</sequence>